<dbReference type="EMBL" id="VRMN01000027">
    <property type="protein sequence ID" value="KAA8490445.1"/>
    <property type="molecule type" value="Genomic_DNA"/>
</dbReference>
<reference evidence="4" key="1">
    <citation type="journal article" date="2019" name="Nat. Commun.">
        <title>Expansion of phycobilisome linker gene families in mesophilic red algae.</title>
        <authorList>
            <person name="Lee J."/>
            <person name="Kim D."/>
            <person name="Bhattacharya D."/>
            <person name="Yoon H.S."/>
        </authorList>
    </citation>
    <scope>NUCLEOTIDE SEQUENCE [LARGE SCALE GENOMIC DNA]</scope>
    <source>
        <strain evidence="4">CCMP 1328</strain>
    </source>
</reference>
<dbReference type="Proteomes" id="UP000324585">
    <property type="component" value="Unassembled WGS sequence"/>
</dbReference>
<feature type="compositionally biased region" description="Low complexity" evidence="1">
    <location>
        <begin position="100"/>
        <end position="114"/>
    </location>
</feature>
<sequence>MRGARKTVPIRTKGVHRCTQSTVRLASAFARRWCVVRAVGTMWLADVVAGQAEPHGTAWFVGVPLGLLASLCGAGACTALQYQAMREHGARAERSDHHLQQQQQQQQPQPQEQQRTQTSMESAVTANIYNDEPVLSLGNWGAVLFIIAVLLRTVLLFLLPLGVCGSLMSLQTILQVFTNRLFSRVTGFRLSIGSLSNYIAVYFLGMVVVLVFGPRQVTFIRSAQMPAIVGEPVFVCTQLFLSSFSVLCYIAYQNYKASSDLGPASQELLVLLYFVSTAYWTCQSDILIKVSITDMLYLFSLDPQSRNYAVSLNELILIGSILIGIVASFAYRLMSIANALEKYDARLVVSRSQGSWIAYVSICGGIFCGEYRASDRFSLTCYFLGLIAVVSSQTLIHARLAFPSPLSPAEGLVLLRPEHYSRFFVQIDTIELLEREDTSSKYDRFLDWRLHSVRMCHLCQLPVAPFDLFVRRVSVQSQNGVRICRHPYYSLKVRLPARVLILGG</sequence>
<name>A0A5J4YGZ3_PORPP</name>
<keyword evidence="2" id="KW-1133">Transmembrane helix</keyword>
<feature type="transmembrane region" description="Helical" evidence="2">
    <location>
        <begin position="58"/>
        <end position="82"/>
    </location>
</feature>
<evidence type="ECO:0000256" key="2">
    <source>
        <dbReference type="SAM" id="Phobius"/>
    </source>
</evidence>
<feature type="transmembrane region" description="Helical" evidence="2">
    <location>
        <begin position="188"/>
        <end position="212"/>
    </location>
</feature>
<organism evidence="3 4">
    <name type="scientific">Porphyridium purpureum</name>
    <name type="common">Red alga</name>
    <name type="synonym">Porphyridium cruentum</name>
    <dbReference type="NCBI Taxonomy" id="35688"/>
    <lineage>
        <taxon>Eukaryota</taxon>
        <taxon>Rhodophyta</taxon>
        <taxon>Bangiophyceae</taxon>
        <taxon>Porphyridiales</taxon>
        <taxon>Porphyridiaceae</taxon>
        <taxon>Porphyridium</taxon>
    </lineage>
</organism>
<evidence type="ECO:0000313" key="4">
    <source>
        <dbReference type="Proteomes" id="UP000324585"/>
    </source>
</evidence>
<accession>A0A5J4YGZ3</accession>
<keyword evidence="2" id="KW-0472">Membrane</keyword>
<gene>
    <name evidence="3" type="ORF">FVE85_8971</name>
</gene>
<feature type="region of interest" description="Disordered" evidence="1">
    <location>
        <begin position="91"/>
        <end position="117"/>
    </location>
</feature>
<evidence type="ECO:0000256" key="1">
    <source>
        <dbReference type="SAM" id="MobiDB-lite"/>
    </source>
</evidence>
<keyword evidence="4" id="KW-1185">Reference proteome</keyword>
<feature type="transmembrane region" description="Helical" evidence="2">
    <location>
        <begin position="379"/>
        <end position="398"/>
    </location>
</feature>
<feature type="transmembrane region" description="Helical" evidence="2">
    <location>
        <begin position="233"/>
        <end position="252"/>
    </location>
</feature>
<comment type="caution">
    <text evidence="3">The sequence shown here is derived from an EMBL/GenBank/DDBJ whole genome shotgun (WGS) entry which is preliminary data.</text>
</comment>
<protein>
    <submittedName>
        <fullName evidence="3">Uncharacterized protein</fullName>
    </submittedName>
</protein>
<feature type="transmembrane region" description="Helical" evidence="2">
    <location>
        <begin position="142"/>
        <end position="168"/>
    </location>
</feature>
<proteinExistence type="predicted"/>
<evidence type="ECO:0000313" key="3">
    <source>
        <dbReference type="EMBL" id="KAA8490445.1"/>
    </source>
</evidence>
<feature type="transmembrane region" description="Helical" evidence="2">
    <location>
        <begin position="315"/>
        <end position="334"/>
    </location>
</feature>
<dbReference type="AlphaFoldDB" id="A0A5J4YGZ3"/>
<keyword evidence="2" id="KW-0812">Transmembrane</keyword>
<feature type="transmembrane region" description="Helical" evidence="2">
    <location>
        <begin position="264"/>
        <end position="282"/>
    </location>
</feature>
<feature type="transmembrane region" description="Helical" evidence="2">
    <location>
        <begin position="34"/>
        <end position="52"/>
    </location>
</feature>